<dbReference type="AlphaFoldDB" id="A0A1Q9GER9"/>
<dbReference type="EMBL" id="MJIL01000090">
    <property type="protein sequence ID" value="OLQ72898.1"/>
    <property type="molecule type" value="Genomic_DNA"/>
</dbReference>
<reference evidence="1 2" key="1">
    <citation type="submission" date="2016-09" db="EMBL/GenBank/DDBJ databases">
        <title>Photobacterium proteolyticum sp. nov. a protease producing bacterium isolated from ocean sediments of Laizhou Bay.</title>
        <authorList>
            <person name="Li Y."/>
        </authorList>
    </citation>
    <scope>NUCLEOTIDE SEQUENCE [LARGE SCALE GENOMIC DNA]</scope>
    <source>
        <strain evidence="1 2">13-12</strain>
    </source>
</reference>
<dbReference type="Proteomes" id="UP000186905">
    <property type="component" value="Unassembled WGS sequence"/>
</dbReference>
<organism evidence="1 2">
    <name type="scientific">Photobacterium proteolyticum</name>
    <dbReference type="NCBI Taxonomy" id="1903952"/>
    <lineage>
        <taxon>Bacteria</taxon>
        <taxon>Pseudomonadati</taxon>
        <taxon>Pseudomonadota</taxon>
        <taxon>Gammaproteobacteria</taxon>
        <taxon>Vibrionales</taxon>
        <taxon>Vibrionaceae</taxon>
        <taxon>Photobacterium</taxon>
    </lineage>
</organism>
<name>A0A1Q9GER9_9GAMM</name>
<evidence type="ECO:0000313" key="1">
    <source>
        <dbReference type="EMBL" id="OLQ72898.1"/>
    </source>
</evidence>
<dbReference type="OrthoDB" id="9787476at2"/>
<sequence length="134" mass="15231">MNPTDCISILLVSNNNLLMRKGLVEDSLKPSPITIPSYNVIANEKNEDALIRIINDLGISPTSYEFLCSVYQAGHKLQLVHYYCVNDWEGVFRAQKLDGHEWLSLQNTMILEKKSDKIALSEYKKKAYSDSLHA</sequence>
<accession>A0A1Q9GER9</accession>
<gene>
    <name evidence="1" type="ORF">BIT28_06860</name>
</gene>
<protein>
    <submittedName>
        <fullName evidence="1">Uncharacterized protein</fullName>
    </submittedName>
</protein>
<dbReference type="RefSeq" id="WP_075766915.1">
    <property type="nucleotide sequence ID" value="NZ_MJIL01000090.1"/>
</dbReference>
<evidence type="ECO:0000313" key="2">
    <source>
        <dbReference type="Proteomes" id="UP000186905"/>
    </source>
</evidence>
<comment type="caution">
    <text evidence="1">The sequence shown here is derived from an EMBL/GenBank/DDBJ whole genome shotgun (WGS) entry which is preliminary data.</text>
</comment>
<dbReference type="STRING" id="1903952.BIT28_06860"/>
<keyword evidence="2" id="KW-1185">Reference proteome</keyword>
<proteinExistence type="predicted"/>